<evidence type="ECO:0000256" key="6">
    <source>
        <dbReference type="ARBA" id="ARBA00023136"/>
    </source>
</evidence>
<evidence type="ECO:0000256" key="2">
    <source>
        <dbReference type="ARBA" id="ARBA00022448"/>
    </source>
</evidence>
<keyword evidence="6 7" id="KW-0472">Membrane</keyword>
<evidence type="ECO:0000256" key="3">
    <source>
        <dbReference type="ARBA" id="ARBA00022692"/>
    </source>
</evidence>
<feature type="transmembrane region" description="Helical" evidence="7">
    <location>
        <begin position="89"/>
        <end position="111"/>
    </location>
</feature>
<sequence>MIEIDQSAGRPVRKQKFYQILYVQVIVAIVIGILLGYFRPDLADAMKPLGDGFIKLVKMIIAPVIFLTVSTGIAAMSDLKKVGRVAGKAMLYFLVFSTLALILGLVVSHIVQPGAGLHIDPTTLDQKAVADYVTKAHDSTITGFLLNIIPTTIVSPFVTGDILQVLFVAVLFGVALALVG</sequence>
<keyword evidence="5 7" id="KW-1133">Transmembrane helix</keyword>
<dbReference type="InterPro" id="IPR036458">
    <property type="entry name" value="Na:dicarbo_symporter_sf"/>
</dbReference>
<evidence type="ECO:0000256" key="1">
    <source>
        <dbReference type="ARBA" id="ARBA00004141"/>
    </source>
</evidence>
<dbReference type="GO" id="GO:0015366">
    <property type="term" value="F:malate:proton symporter activity"/>
    <property type="evidence" value="ECO:0007669"/>
    <property type="project" value="TreeGrafter"/>
</dbReference>
<dbReference type="Gene3D" id="1.10.3860.10">
    <property type="entry name" value="Sodium:dicarboxylate symporter"/>
    <property type="match status" value="1"/>
</dbReference>
<evidence type="ECO:0000313" key="8">
    <source>
        <dbReference type="EMBL" id="KAK95363.1"/>
    </source>
</evidence>
<gene>
    <name evidence="8" type="ORF">L497_1723</name>
</gene>
<organism evidence="8 9">
    <name type="scientific">Bordetella holmesii CDC-H585-BH</name>
    <dbReference type="NCBI Taxonomy" id="1331206"/>
    <lineage>
        <taxon>Bacteria</taxon>
        <taxon>Pseudomonadati</taxon>
        <taxon>Pseudomonadota</taxon>
        <taxon>Betaproteobacteria</taxon>
        <taxon>Burkholderiales</taxon>
        <taxon>Alcaligenaceae</taxon>
        <taxon>Bordetella</taxon>
    </lineage>
</organism>
<dbReference type="PANTHER" id="PTHR42865">
    <property type="entry name" value="PROTON/GLUTAMATE-ASPARTATE SYMPORTER"/>
    <property type="match status" value="1"/>
</dbReference>
<feature type="transmembrane region" description="Helical" evidence="7">
    <location>
        <begin position="20"/>
        <end position="39"/>
    </location>
</feature>
<evidence type="ECO:0000256" key="4">
    <source>
        <dbReference type="ARBA" id="ARBA00022847"/>
    </source>
</evidence>
<dbReference type="InterPro" id="IPR018107">
    <property type="entry name" value="Na-dicarboxylate_symporter_CS"/>
</dbReference>
<dbReference type="GO" id="GO:0015141">
    <property type="term" value="F:succinate transmembrane transporter activity"/>
    <property type="evidence" value="ECO:0007669"/>
    <property type="project" value="TreeGrafter"/>
</dbReference>
<keyword evidence="3 7" id="KW-0812">Transmembrane</keyword>
<name>A0A158M586_9BORD</name>
<comment type="subcellular location">
    <subcellularLocation>
        <location evidence="1">Membrane</location>
        <topology evidence="1">Multi-pass membrane protein</topology>
    </subcellularLocation>
</comment>
<reference evidence="8 9" key="1">
    <citation type="submission" date="2014-03" db="EMBL/GenBank/DDBJ databases">
        <title>Genome sequence of Bordetella holmseii.</title>
        <authorList>
            <person name="Harvill E."/>
            <person name="Goodfield L.L."/>
            <person name="Ivanov Y."/>
            <person name="Meyer J.A."/>
            <person name="Newth C."/>
            <person name="Cassiday P."/>
            <person name="Tondella M.L."/>
            <person name="Liao P."/>
            <person name="Zimmerman J."/>
            <person name="Meert K."/>
            <person name="Wessel D."/>
            <person name="Berger J."/>
            <person name="Dean J.M."/>
            <person name="Holubkov R."/>
            <person name="Burr J."/>
            <person name="Liu T."/>
            <person name="Brinkac L.M."/>
            <person name="Sanka R."/>
            <person name="Kim M."/>
            <person name="Losada L."/>
        </authorList>
    </citation>
    <scope>NUCLEOTIDE SEQUENCE [LARGE SCALE GENOMIC DNA]</scope>
    <source>
        <strain evidence="8 9">CDC-H585-BH</strain>
    </source>
</reference>
<dbReference type="Proteomes" id="UP000026682">
    <property type="component" value="Unassembled WGS sequence"/>
</dbReference>
<dbReference type="PRINTS" id="PR00173">
    <property type="entry name" value="EDTRNSPORT"/>
</dbReference>
<evidence type="ECO:0000256" key="5">
    <source>
        <dbReference type="ARBA" id="ARBA00022989"/>
    </source>
</evidence>
<dbReference type="InterPro" id="IPR001991">
    <property type="entry name" value="Na-dicarboxylate_symporter"/>
</dbReference>
<dbReference type="GO" id="GO:0015138">
    <property type="term" value="F:fumarate transmembrane transporter activity"/>
    <property type="evidence" value="ECO:0007669"/>
    <property type="project" value="TreeGrafter"/>
</dbReference>
<dbReference type="AlphaFoldDB" id="A0A158M586"/>
<dbReference type="PANTHER" id="PTHR42865:SF1">
    <property type="entry name" value="AEROBIC C4-DICARBOXYLATE TRANSPORT PROTEIN"/>
    <property type="match status" value="1"/>
</dbReference>
<dbReference type="SUPFAM" id="SSF118215">
    <property type="entry name" value="Proton glutamate symport protein"/>
    <property type="match status" value="1"/>
</dbReference>
<evidence type="ECO:0000313" key="9">
    <source>
        <dbReference type="Proteomes" id="UP000026682"/>
    </source>
</evidence>
<keyword evidence="4" id="KW-0769">Symport</keyword>
<dbReference type="GO" id="GO:0070778">
    <property type="term" value="P:L-aspartate transmembrane transport"/>
    <property type="evidence" value="ECO:0007669"/>
    <property type="project" value="TreeGrafter"/>
</dbReference>
<dbReference type="GO" id="GO:0005886">
    <property type="term" value="C:plasma membrane"/>
    <property type="evidence" value="ECO:0007669"/>
    <property type="project" value="TreeGrafter"/>
</dbReference>
<proteinExistence type="predicted"/>
<dbReference type="PATRIC" id="fig|1331206.3.peg.1601"/>
<dbReference type="PROSITE" id="PS00713">
    <property type="entry name" value="NA_DICARBOXYL_SYMP_1"/>
    <property type="match status" value="1"/>
</dbReference>
<feature type="transmembrane region" description="Helical" evidence="7">
    <location>
        <begin position="162"/>
        <end position="179"/>
    </location>
</feature>
<feature type="transmembrane region" description="Helical" evidence="7">
    <location>
        <begin position="59"/>
        <end position="77"/>
    </location>
</feature>
<dbReference type="EMBL" id="JFZZ01000059">
    <property type="protein sequence ID" value="KAK95363.1"/>
    <property type="molecule type" value="Genomic_DNA"/>
</dbReference>
<dbReference type="Pfam" id="PF00375">
    <property type="entry name" value="SDF"/>
    <property type="match status" value="1"/>
</dbReference>
<protein>
    <submittedName>
        <fullName evidence="8">Aerobic C4-dicarboxylate transport domain protein</fullName>
    </submittedName>
</protein>
<evidence type="ECO:0000256" key="7">
    <source>
        <dbReference type="SAM" id="Phobius"/>
    </source>
</evidence>
<accession>A0A158M586</accession>
<comment type="caution">
    <text evidence="8">The sequence shown here is derived from an EMBL/GenBank/DDBJ whole genome shotgun (WGS) entry which is preliminary data.</text>
</comment>
<keyword evidence="2" id="KW-0813">Transport</keyword>